<name>A0ABY7SFN6_9RHOB</name>
<keyword evidence="3" id="KW-1185">Reference proteome</keyword>
<feature type="transmembrane region" description="Helical" evidence="1">
    <location>
        <begin position="12"/>
        <end position="32"/>
    </location>
</feature>
<dbReference type="EMBL" id="CP067136">
    <property type="protein sequence ID" value="WCR05835.1"/>
    <property type="molecule type" value="Genomic_DNA"/>
</dbReference>
<feature type="transmembrane region" description="Helical" evidence="1">
    <location>
        <begin position="52"/>
        <end position="72"/>
    </location>
</feature>
<reference evidence="2 3" key="1">
    <citation type="submission" date="2021-01" db="EMBL/GenBank/DDBJ databases">
        <title>Biogeographic distribution of Paracoccus.</title>
        <authorList>
            <person name="Hollensteiner J."/>
            <person name="Leineberger J."/>
            <person name="Brinkhoff T."/>
            <person name="Daniel R."/>
        </authorList>
    </citation>
    <scope>NUCLEOTIDE SEQUENCE [LARGE SCALE GENOMIC DNA]</scope>
    <source>
        <strain evidence="2 3">KCTC 22803</strain>
    </source>
</reference>
<sequence>MAYTLEKKKPSTLKYIGVWILASITAGLSMVLVDYVVFGTTMNVYELPSGNYWLISPILRNATRAAVIIAVYSMFRDLRFGSVVPWLIGLSIVGFVVSIISTYSMFAENGRSVPPTFYISTAISFGLALFAIIYFFKTKQPERY</sequence>
<accession>A0ABY7SFN6</accession>
<evidence type="ECO:0000313" key="3">
    <source>
        <dbReference type="Proteomes" id="UP001219349"/>
    </source>
</evidence>
<evidence type="ECO:0000313" key="2">
    <source>
        <dbReference type="EMBL" id="WCR05835.1"/>
    </source>
</evidence>
<proteinExistence type="predicted"/>
<feature type="transmembrane region" description="Helical" evidence="1">
    <location>
        <begin position="84"/>
        <end position="105"/>
    </location>
</feature>
<organism evidence="2 3">
    <name type="scientific">Paracoccus fistulariae</name>
    <dbReference type="NCBI Taxonomy" id="658446"/>
    <lineage>
        <taxon>Bacteria</taxon>
        <taxon>Pseudomonadati</taxon>
        <taxon>Pseudomonadota</taxon>
        <taxon>Alphaproteobacteria</taxon>
        <taxon>Rhodobacterales</taxon>
        <taxon>Paracoccaceae</taxon>
        <taxon>Paracoccus</taxon>
    </lineage>
</organism>
<keyword evidence="1" id="KW-1133">Transmembrane helix</keyword>
<gene>
    <name evidence="2" type="ORF">JHX87_09840</name>
</gene>
<dbReference type="Proteomes" id="UP001219349">
    <property type="component" value="Chromosome"/>
</dbReference>
<keyword evidence="1" id="KW-0812">Transmembrane</keyword>
<protein>
    <submittedName>
        <fullName evidence="2">Uncharacterized protein</fullName>
    </submittedName>
</protein>
<feature type="transmembrane region" description="Helical" evidence="1">
    <location>
        <begin position="117"/>
        <end position="136"/>
    </location>
</feature>
<keyword evidence="1" id="KW-0472">Membrane</keyword>
<dbReference type="RefSeq" id="WP_271885274.1">
    <property type="nucleotide sequence ID" value="NZ_CP067136.1"/>
</dbReference>
<evidence type="ECO:0000256" key="1">
    <source>
        <dbReference type="SAM" id="Phobius"/>
    </source>
</evidence>